<comment type="caution">
    <text evidence="1">The sequence shown here is derived from an EMBL/GenBank/DDBJ whole genome shotgun (WGS) entry which is preliminary data.</text>
</comment>
<name>A0A916UGZ0_9HYPH</name>
<organism evidence="1 2">
    <name type="scientific">Chelatococcus reniformis</name>
    <dbReference type="NCBI Taxonomy" id="1494448"/>
    <lineage>
        <taxon>Bacteria</taxon>
        <taxon>Pseudomonadati</taxon>
        <taxon>Pseudomonadota</taxon>
        <taxon>Alphaproteobacteria</taxon>
        <taxon>Hyphomicrobiales</taxon>
        <taxon>Chelatococcaceae</taxon>
        <taxon>Chelatococcus</taxon>
    </lineage>
</organism>
<proteinExistence type="predicted"/>
<accession>A0A916UGZ0</accession>
<dbReference type="Proteomes" id="UP000637002">
    <property type="component" value="Unassembled WGS sequence"/>
</dbReference>
<sequence length="100" mass="10689">MLLLLVAATSIGMKLDLDHLAVPRDAGVTVEQRLTAASPSQARIEASDAPSCLDVECPRLAPLAYCVVGLRVAHPVTYPRLAEPRCAHQSESPPLRPPRA</sequence>
<evidence type="ECO:0000313" key="2">
    <source>
        <dbReference type="Proteomes" id="UP000637002"/>
    </source>
</evidence>
<reference evidence="1" key="1">
    <citation type="journal article" date="2014" name="Int. J. Syst. Evol. Microbiol.">
        <title>Complete genome sequence of Corynebacterium casei LMG S-19264T (=DSM 44701T), isolated from a smear-ripened cheese.</title>
        <authorList>
            <consortium name="US DOE Joint Genome Institute (JGI-PGF)"/>
            <person name="Walter F."/>
            <person name="Albersmeier A."/>
            <person name="Kalinowski J."/>
            <person name="Ruckert C."/>
        </authorList>
    </citation>
    <scope>NUCLEOTIDE SEQUENCE</scope>
    <source>
        <strain evidence="1">CGMCC 1.12919</strain>
    </source>
</reference>
<gene>
    <name evidence="1" type="ORF">GCM10010994_33660</name>
</gene>
<protein>
    <submittedName>
        <fullName evidence="1">Uncharacterized protein</fullName>
    </submittedName>
</protein>
<evidence type="ECO:0000313" key="1">
    <source>
        <dbReference type="EMBL" id="GGC72517.1"/>
    </source>
</evidence>
<keyword evidence="2" id="KW-1185">Reference proteome</keyword>
<reference evidence="1" key="2">
    <citation type="submission" date="2020-09" db="EMBL/GenBank/DDBJ databases">
        <authorList>
            <person name="Sun Q."/>
            <person name="Zhou Y."/>
        </authorList>
    </citation>
    <scope>NUCLEOTIDE SEQUENCE</scope>
    <source>
        <strain evidence="1">CGMCC 1.12919</strain>
    </source>
</reference>
<dbReference type="EMBL" id="BMGG01000006">
    <property type="protein sequence ID" value="GGC72517.1"/>
    <property type="molecule type" value="Genomic_DNA"/>
</dbReference>
<dbReference type="AlphaFoldDB" id="A0A916UGZ0"/>